<dbReference type="OrthoDB" id="237120at2"/>
<dbReference type="Pfam" id="PF00884">
    <property type="entry name" value="Sulfatase"/>
    <property type="match status" value="1"/>
</dbReference>
<evidence type="ECO:0000259" key="4">
    <source>
        <dbReference type="Pfam" id="PF00884"/>
    </source>
</evidence>
<keyword evidence="3" id="KW-0732">Signal</keyword>
<keyword evidence="1" id="KW-0479">Metal-binding</keyword>
<evidence type="ECO:0000256" key="2">
    <source>
        <dbReference type="ARBA" id="ARBA00022801"/>
    </source>
</evidence>
<name>A0A5C5Z3H6_9BACT</name>
<dbReference type="GO" id="GO:0004065">
    <property type="term" value="F:arylsulfatase activity"/>
    <property type="evidence" value="ECO:0007669"/>
    <property type="project" value="UniProtKB-EC"/>
</dbReference>
<dbReference type="GO" id="GO:0046872">
    <property type="term" value="F:metal ion binding"/>
    <property type="evidence" value="ECO:0007669"/>
    <property type="project" value="UniProtKB-KW"/>
</dbReference>
<feature type="signal peptide" evidence="3">
    <location>
        <begin position="1"/>
        <end position="22"/>
    </location>
</feature>
<dbReference type="Gene3D" id="3.40.720.10">
    <property type="entry name" value="Alkaline Phosphatase, subunit A"/>
    <property type="match status" value="1"/>
</dbReference>
<dbReference type="GO" id="GO:0005737">
    <property type="term" value="C:cytoplasm"/>
    <property type="evidence" value="ECO:0007669"/>
    <property type="project" value="TreeGrafter"/>
</dbReference>
<proteinExistence type="predicted"/>
<feature type="domain" description="Sulfatase N-terminal" evidence="4">
    <location>
        <begin position="27"/>
        <end position="362"/>
    </location>
</feature>
<dbReference type="PANTHER" id="PTHR45953:SF1">
    <property type="entry name" value="IDURONATE 2-SULFATASE"/>
    <property type="match status" value="1"/>
</dbReference>
<comment type="caution">
    <text evidence="5">The sequence shown here is derived from an EMBL/GenBank/DDBJ whole genome shotgun (WGS) entry which is preliminary data.</text>
</comment>
<keyword evidence="2 5" id="KW-0378">Hydrolase</keyword>
<dbReference type="SUPFAM" id="SSF53649">
    <property type="entry name" value="Alkaline phosphatase-like"/>
    <property type="match status" value="1"/>
</dbReference>
<dbReference type="AlphaFoldDB" id="A0A5C5Z3H6"/>
<dbReference type="InterPro" id="IPR017850">
    <property type="entry name" value="Alkaline_phosphatase_core_sf"/>
</dbReference>
<dbReference type="RefSeq" id="WP_146397336.1">
    <property type="nucleotide sequence ID" value="NZ_SJPJ01000001.1"/>
</dbReference>
<evidence type="ECO:0000313" key="6">
    <source>
        <dbReference type="Proteomes" id="UP000315010"/>
    </source>
</evidence>
<evidence type="ECO:0000256" key="1">
    <source>
        <dbReference type="ARBA" id="ARBA00022723"/>
    </source>
</evidence>
<dbReference type="EMBL" id="SJPJ01000001">
    <property type="protein sequence ID" value="TWT81411.1"/>
    <property type="molecule type" value="Genomic_DNA"/>
</dbReference>
<gene>
    <name evidence="5" type="ORF">CA13_28640</name>
</gene>
<dbReference type="EC" id="3.1.6.1" evidence="5"/>
<reference evidence="5 6" key="1">
    <citation type="submission" date="2019-02" db="EMBL/GenBank/DDBJ databases">
        <title>Deep-cultivation of Planctomycetes and their phenomic and genomic characterization uncovers novel biology.</title>
        <authorList>
            <person name="Wiegand S."/>
            <person name="Jogler M."/>
            <person name="Boedeker C."/>
            <person name="Pinto D."/>
            <person name="Vollmers J."/>
            <person name="Rivas-Marin E."/>
            <person name="Kohn T."/>
            <person name="Peeters S.H."/>
            <person name="Heuer A."/>
            <person name="Rast P."/>
            <person name="Oberbeckmann S."/>
            <person name="Bunk B."/>
            <person name="Jeske O."/>
            <person name="Meyerdierks A."/>
            <person name="Storesund J.E."/>
            <person name="Kallscheuer N."/>
            <person name="Luecker S."/>
            <person name="Lage O.M."/>
            <person name="Pohl T."/>
            <person name="Merkel B.J."/>
            <person name="Hornburger P."/>
            <person name="Mueller R.-W."/>
            <person name="Bruemmer F."/>
            <person name="Labrenz M."/>
            <person name="Spormann A.M."/>
            <person name="Op Den Camp H."/>
            <person name="Overmann J."/>
            <person name="Amann R."/>
            <person name="Jetten M.S.M."/>
            <person name="Mascher T."/>
            <person name="Medema M.H."/>
            <person name="Devos D.P."/>
            <person name="Kaster A.-K."/>
            <person name="Ovreas L."/>
            <person name="Rohde M."/>
            <person name="Galperin M.Y."/>
            <person name="Jogler C."/>
        </authorList>
    </citation>
    <scope>NUCLEOTIDE SEQUENCE [LARGE SCALE GENOMIC DNA]</scope>
    <source>
        <strain evidence="5 6">CA13</strain>
    </source>
</reference>
<evidence type="ECO:0000313" key="5">
    <source>
        <dbReference type="EMBL" id="TWT81411.1"/>
    </source>
</evidence>
<organism evidence="5 6">
    <name type="scientific">Novipirellula herctigrandis</name>
    <dbReference type="NCBI Taxonomy" id="2527986"/>
    <lineage>
        <taxon>Bacteria</taxon>
        <taxon>Pseudomonadati</taxon>
        <taxon>Planctomycetota</taxon>
        <taxon>Planctomycetia</taxon>
        <taxon>Pirellulales</taxon>
        <taxon>Pirellulaceae</taxon>
        <taxon>Novipirellula</taxon>
    </lineage>
</organism>
<accession>A0A5C5Z3H6</accession>
<sequence length="512" mass="57910" precursor="true">MMMLKTISVCVLLATSFSVVKAADNRPNLVFLMADDQCTYSMGCYGNEDVQTPNLDRLAADGLVFDRHYATTAICMASRATVMTGMFEFKTGCNFEHGDMINDTWQKSYPVLLREAGYRTAFAGKFGFSVKSEPNGETIKNISQNFDAWAGGPGQTSYKTAANKALKAYAEEYPHSTLAYGAFGSDFIKESVEKDQPFCLSISFKAPHKPAEPDPRFDEIYRGKTFRKPENFGRENGEHFSKQSRMDRQFERFYSWHYADNYDGEMATYHQQVHGIDQAVGMISKALKEAGADKNTIVIFTSDNGFLCGSHGYGSKVLPYEEASRIPLVVYDPRESNSGRGLRCDALTGLCDVAPTLLTLSGLSVPDNMDGRDLMELYRDPAAKIHEALPLMNVWGKPATHSLSVVDGEYKYIYWFYTDKDQNMQPVEELYQLTKDPLELKNLAVNPEAQPVLQKLREAYDQQVKHWKEETVDYNGYREYGTLFDRQVPWETKARILLEKNVKNGSRKKNSK</sequence>
<dbReference type="CDD" id="cd16031">
    <property type="entry name" value="G6S_like"/>
    <property type="match status" value="1"/>
</dbReference>
<keyword evidence="6" id="KW-1185">Reference proteome</keyword>
<dbReference type="Proteomes" id="UP000315010">
    <property type="component" value="Unassembled WGS sequence"/>
</dbReference>
<feature type="chain" id="PRO_5022985279" evidence="3">
    <location>
        <begin position="23"/>
        <end position="512"/>
    </location>
</feature>
<dbReference type="InterPro" id="IPR000917">
    <property type="entry name" value="Sulfatase_N"/>
</dbReference>
<protein>
    <submittedName>
        <fullName evidence="5">Arylsulfatase</fullName>
        <ecNumber evidence="5">3.1.6.1</ecNumber>
    </submittedName>
</protein>
<evidence type="ECO:0000256" key="3">
    <source>
        <dbReference type="SAM" id="SignalP"/>
    </source>
</evidence>
<dbReference type="PANTHER" id="PTHR45953">
    <property type="entry name" value="IDURONATE 2-SULFATASE"/>
    <property type="match status" value="1"/>
</dbReference>